<feature type="domain" description="Fatty acid desaturase" evidence="7">
    <location>
        <begin position="85"/>
        <end position="347"/>
    </location>
</feature>
<name>A0A9Q0JBS1_9ROSI</name>
<keyword evidence="9" id="KW-1185">Reference proteome</keyword>
<evidence type="ECO:0000256" key="3">
    <source>
        <dbReference type="ARBA" id="ARBA00023002"/>
    </source>
</evidence>
<keyword evidence="4" id="KW-0443">Lipid metabolism</keyword>
<sequence length="387" mass="44542">MGGEEALSSGDKFGGKESNQKKRLHSEKPPFTLAMLKKAIPPHCFERSLLRSLFDISCDIAICSTLFYAAKTIIPILPHPLQYVAWPTYWVVQGIYMSGLWGLGHELGHNGFSDYAWVDNLIGFVLHSALMTPYFSWKYSHRRHHSNTASLHYDEVYPPPLKDSLPWYARYLENPVCRAIGTVGMLFTAFPLYFLVNAYSRKYDSFANHFYPYSPIFNDSERLQVVISDAGILAALYVCYSVAKAYGFAWLFCIYLGPLLIMFAMVISITYLQHTNPTLPHYDDSEWEWLRGGLCTIDLDLGPWINSVFHQTVVTHLCHHLFPTIPHYHALEATEAIKPILGDYYQRDSTPFLKMLDRAARECVYAEPEEDPNNKGVYWWKPYKHKI</sequence>
<dbReference type="GO" id="GO:0016020">
    <property type="term" value="C:membrane"/>
    <property type="evidence" value="ECO:0007669"/>
    <property type="project" value="UniProtKB-SubCell"/>
</dbReference>
<dbReference type="InterPro" id="IPR005804">
    <property type="entry name" value="FA_desaturase_dom"/>
</dbReference>
<evidence type="ECO:0000256" key="2">
    <source>
        <dbReference type="ARBA" id="ARBA00009295"/>
    </source>
</evidence>
<reference evidence="8" key="1">
    <citation type="submission" date="2022-02" db="EMBL/GenBank/DDBJ databases">
        <authorList>
            <person name="Henning P.M."/>
            <person name="McCubbin A.G."/>
            <person name="Shore J.S."/>
        </authorList>
    </citation>
    <scope>NUCLEOTIDE SEQUENCE</scope>
    <source>
        <strain evidence="8">F60SS</strain>
        <tissue evidence="8">Leaves</tissue>
    </source>
</reference>
<comment type="subcellular location">
    <subcellularLocation>
        <location evidence="1">Membrane</location>
    </subcellularLocation>
</comment>
<keyword evidence="6" id="KW-1133">Transmembrane helix</keyword>
<feature type="transmembrane region" description="Helical" evidence="6">
    <location>
        <begin position="83"/>
        <end position="103"/>
    </location>
</feature>
<protein>
    <recommendedName>
        <fullName evidence="7">Fatty acid desaturase domain-containing protein</fullName>
    </recommendedName>
</protein>
<organism evidence="8 9">
    <name type="scientific">Turnera subulata</name>
    <dbReference type="NCBI Taxonomy" id="218843"/>
    <lineage>
        <taxon>Eukaryota</taxon>
        <taxon>Viridiplantae</taxon>
        <taxon>Streptophyta</taxon>
        <taxon>Embryophyta</taxon>
        <taxon>Tracheophyta</taxon>
        <taxon>Spermatophyta</taxon>
        <taxon>Magnoliopsida</taxon>
        <taxon>eudicotyledons</taxon>
        <taxon>Gunneridae</taxon>
        <taxon>Pentapetalae</taxon>
        <taxon>rosids</taxon>
        <taxon>fabids</taxon>
        <taxon>Malpighiales</taxon>
        <taxon>Passifloraceae</taxon>
        <taxon>Turnera</taxon>
    </lineage>
</organism>
<feature type="transmembrane region" description="Helical" evidence="6">
    <location>
        <begin position="223"/>
        <end position="243"/>
    </location>
</feature>
<dbReference type="GO" id="GO:0006629">
    <property type="term" value="P:lipid metabolic process"/>
    <property type="evidence" value="ECO:0007669"/>
    <property type="project" value="UniProtKB-KW"/>
</dbReference>
<evidence type="ECO:0000256" key="5">
    <source>
        <dbReference type="SAM" id="MobiDB-lite"/>
    </source>
</evidence>
<dbReference type="OrthoDB" id="1461976at2759"/>
<dbReference type="Pfam" id="PF00487">
    <property type="entry name" value="FA_desaturase"/>
    <property type="match status" value="1"/>
</dbReference>
<evidence type="ECO:0000256" key="4">
    <source>
        <dbReference type="ARBA" id="ARBA00023098"/>
    </source>
</evidence>
<evidence type="ECO:0000256" key="1">
    <source>
        <dbReference type="ARBA" id="ARBA00004370"/>
    </source>
</evidence>
<dbReference type="PANTHER" id="PTHR32100">
    <property type="entry name" value="OMEGA-6 FATTY ACID DESATURASE, CHLOROPLASTIC"/>
    <property type="match status" value="1"/>
</dbReference>
<comment type="caution">
    <text evidence="8">The sequence shown here is derived from an EMBL/GenBank/DDBJ whole genome shotgun (WGS) entry which is preliminary data.</text>
</comment>
<feature type="transmembrane region" description="Helical" evidence="6">
    <location>
        <begin position="249"/>
        <end position="272"/>
    </location>
</feature>
<dbReference type="AlphaFoldDB" id="A0A9Q0JBS1"/>
<feature type="transmembrane region" description="Helical" evidence="6">
    <location>
        <begin position="56"/>
        <end position="77"/>
    </location>
</feature>
<evidence type="ECO:0000259" key="7">
    <source>
        <dbReference type="Pfam" id="PF00487"/>
    </source>
</evidence>
<evidence type="ECO:0000313" key="8">
    <source>
        <dbReference type="EMBL" id="KAJ4835472.1"/>
    </source>
</evidence>
<evidence type="ECO:0000256" key="6">
    <source>
        <dbReference type="SAM" id="Phobius"/>
    </source>
</evidence>
<proteinExistence type="inferred from homology"/>
<dbReference type="CDD" id="cd03507">
    <property type="entry name" value="Delta12-FADS-like"/>
    <property type="match status" value="1"/>
</dbReference>
<feature type="region of interest" description="Disordered" evidence="5">
    <location>
        <begin position="1"/>
        <end position="24"/>
    </location>
</feature>
<dbReference type="GO" id="GO:0016491">
    <property type="term" value="F:oxidoreductase activity"/>
    <property type="evidence" value="ECO:0007669"/>
    <property type="project" value="UniProtKB-KW"/>
</dbReference>
<keyword evidence="3" id="KW-0560">Oxidoreductase</keyword>
<dbReference type="EMBL" id="JAKUCV010004405">
    <property type="protein sequence ID" value="KAJ4835472.1"/>
    <property type="molecule type" value="Genomic_DNA"/>
</dbReference>
<gene>
    <name evidence="8" type="ORF">Tsubulata_048076</name>
</gene>
<accession>A0A9Q0JBS1</accession>
<dbReference type="InterPro" id="IPR012171">
    <property type="entry name" value="Fatty_acid_desaturase"/>
</dbReference>
<reference evidence="8" key="2">
    <citation type="journal article" date="2023" name="Plants (Basel)">
        <title>Annotation of the Turnera subulata (Passifloraceae) Draft Genome Reveals the S-Locus Evolved after the Divergence of Turneroideae from Passifloroideae in a Stepwise Manner.</title>
        <authorList>
            <person name="Henning P.M."/>
            <person name="Roalson E.H."/>
            <person name="Mir W."/>
            <person name="McCubbin A.G."/>
            <person name="Shore J.S."/>
        </authorList>
    </citation>
    <scope>NUCLEOTIDE SEQUENCE</scope>
    <source>
        <strain evidence="8">F60SS</strain>
    </source>
</reference>
<evidence type="ECO:0000313" key="9">
    <source>
        <dbReference type="Proteomes" id="UP001141552"/>
    </source>
</evidence>
<feature type="transmembrane region" description="Helical" evidence="6">
    <location>
        <begin position="179"/>
        <end position="196"/>
    </location>
</feature>
<keyword evidence="6" id="KW-0812">Transmembrane</keyword>
<feature type="transmembrane region" description="Helical" evidence="6">
    <location>
        <begin position="115"/>
        <end position="137"/>
    </location>
</feature>
<comment type="similarity">
    <text evidence="2">Belongs to the fatty acid desaturase type 1 family.</text>
</comment>
<dbReference type="Proteomes" id="UP001141552">
    <property type="component" value="Unassembled WGS sequence"/>
</dbReference>
<keyword evidence="6" id="KW-0472">Membrane</keyword>